<keyword evidence="4" id="KW-1185">Reference proteome</keyword>
<feature type="region of interest" description="Disordered" evidence="2">
    <location>
        <begin position="46"/>
        <end position="123"/>
    </location>
</feature>
<dbReference type="CDD" id="cd00167">
    <property type="entry name" value="SANT"/>
    <property type="match status" value="1"/>
</dbReference>
<feature type="compositionally biased region" description="Basic residues" evidence="2">
    <location>
        <begin position="56"/>
        <end position="67"/>
    </location>
</feature>
<dbReference type="PROSITE" id="PS50090">
    <property type="entry name" value="MYB_LIKE"/>
    <property type="match status" value="1"/>
</dbReference>
<evidence type="ECO:0000313" key="5">
    <source>
        <dbReference type="WBParaSite" id="Gr19_v10_g13651.t1"/>
    </source>
</evidence>
<dbReference type="Gene3D" id="1.10.10.60">
    <property type="entry name" value="Homeodomain-like"/>
    <property type="match status" value="1"/>
</dbReference>
<dbReference type="Proteomes" id="UP000887572">
    <property type="component" value="Unplaced"/>
</dbReference>
<accession>A0A914H420</accession>
<dbReference type="Pfam" id="PF00249">
    <property type="entry name" value="Myb_DNA-binding"/>
    <property type="match status" value="1"/>
</dbReference>
<organism evidence="4 5">
    <name type="scientific">Globodera rostochiensis</name>
    <name type="common">Golden nematode worm</name>
    <name type="synonym">Heterodera rostochiensis</name>
    <dbReference type="NCBI Taxonomy" id="31243"/>
    <lineage>
        <taxon>Eukaryota</taxon>
        <taxon>Metazoa</taxon>
        <taxon>Ecdysozoa</taxon>
        <taxon>Nematoda</taxon>
        <taxon>Chromadorea</taxon>
        <taxon>Rhabditida</taxon>
        <taxon>Tylenchina</taxon>
        <taxon>Tylenchomorpha</taxon>
        <taxon>Tylenchoidea</taxon>
        <taxon>Heteroderidae</taxon>
        <taxon>Heteroderinae</taxon>
        <taxon>Globodera</taxon>
    </lineage>
</organism>
<feature type="compositionally biased region" description="Polar residues" evidence="2">
    <location>
        <begin position="215"/>
        <end position="231"/>
    </location>
</feature>
<evidence type="ECO:0000256" key="1">
    <source>
        <dbReference type="ARBA" id="ARBA00004123"/>
    </source>
</evidence>
<evidence type="ECO:0000256" key="2">
    <source>
        <dbReference type="SAM" id="MobiDB-lite"/>
    </source>
</evidence>
<dbReference type="SUPFAM" id="SSF46689">
    <property type="entry name" value="Homeodomain-like"/>
    <property type="match status" value="1"/>
</dbReference>
<reference evidence="5" key="1">
    <citation type="submission" date="2022-11" db="UniProtKB">
        <authorList>
            <consortium name="WormBaseParasite"/>
        </authorList>
    </citation>
    <scope>IDENTIFICATION</scope>
</reference>
<feature type="compositionally biased region" description="Polar residues" evidence="2">
    <location>
        <begin position="103"/>
        <end position="116"/>
    </location>
</feature>
<dbReference type="WBParaSite" id="Gr19_v10_g13651.t1">
    <property type="protein sequence ID" value="Gr19_v10_g13651.t1"/>
    <property type="gene ID" value="Gr19_v10_g13651"/>
</dbReference>
<sequence length="313" mass="34215">MNAQKLVDYSLSASEIEDASELTPIQFRGKRVHRYIIRSPSVDLAGPLEQQPTTKVNKKKDIKKHFGTTRTFTTSTSSSTSQKTTTTTAGGGAAANAMAQPPSLASTTTFGASRSPSVDLGSLGRMVAEREEALGRDKPRAKKRWTADETKKLKLALKIAGDPTTDETWELISRSIGGHRTVDECRDQAAKQLRWKPPPPPLLPPGSSSTSSSTNQQKATTTSDRSISAGTRQRRKSRRSSDVYSKFFRENVDISFGELDLDDTLIKAVFTTPPEQVKCMRRPFMLRPINPLEDVEDNSWDSSSPGGDGGLGQ</sequence>
<feature type="region of interest" description="Disordered" evidence="2">
    <location>
        <begin position="292"/>
        <end position="313"/>
    </location>
</feature>
<comment type="subcellular location">
    <subcellularLocation>
        <location evidence="1">Nucleus</location>
    </subcellularLocation>
</comment>
<protein>
    <submittedName>
        <fullName evidence="5">Myb-like domain-containing protein</fullName>
    </submittedName>
</protein>
<feature type="compositionally biased region" description="Low complexity" evidence="2">
    <location>
        <begin position="68"/>
        <end position="99"/>
    </location>
</feature>
<feature type="domain" description="Myb-like" evidence="3">
    <location>
        <begin position="137"/>
        <end position="193"/>
    </location>
</feature>
<dbReference type="GO" id="GO:0005634">
    <property type="term" value="C:nucleus"/>
    <property type="evidence" value="ECO:0007669"/>
    <property type="project" value="UniProtKB-SubCell"/>
</dbReference>
<evidence type="ECO:0000313" key="4">
    <source>
        <dbReference type="Proteomes" id="UP000887572"/>
    </source>
</evidence>
<feature type="region of interest" description="Disordered" evidence="2">
    <location>
        <begin position="193"/>
        <end position="242"/>
    </location>
</feature>
<dbReference type="InterPro" id="IPR009057">
    <property type="entry name" value="Homeodomain-like_sf"/>
</dbReference>
<dbReference type="AlphaFoldDB" id="A0A914H420"/>
<name>A0A914H420_GLORO</name>
<proteinExistence type="predicted"/>
<dbReference type="InterPro" id="IPR001005">
    <property type="entry name" value="SANT/Myb"/>
</dbReference>
<evidence type="ECO:0000259" key="3">
    <source>
        <dbReference type="PROSITE" id="PS50090"/>
    </source>
</evidence>
<dbReference type="SMART" id="SM00717">
    <property type="entry name" value="SANT"/>
    <property type="match status" value="1"/>
</dbReference>
<feature type="compositionally biased region" description="Low complexity" evidence="2">
    <location>
        <begin position="205"/>
        <end position="214"/>
    </location>
</feature>